<keyword evidence="4 5" id="KW-0472">Membrane</keyword>
<dbReference type="PANTHER" id="PTHR48022">
    <property type="entry name" value="PLASTIDIC GLUCOSE TRANSPORTER 4"/>
    <property type="match status" value="1"/>
</dbReference>
<keyword evidence="7" id="KW-1185">Reference proteome</keyword>
<dbReference type="EMBL" id="SOSA01000073">
    <property type="protein sequence ID" value="THC97485.1"/>
    <property type="molecule type" value="Genomic_DNA"/>
</dbReference>
<name>A0A4S3JPH1_9EURO</name>
<gene>
    <name evidence="6" type="ORF">EYZ11_003019</name>
</gene>
<evidence type="ECO:0000256" key="5">
    <source>
        <dbReference type="SAM" id="Phobius"/>
    </source>
</evidence>
<feature type="transmembrane region" description="Helical" evidence="5">
    <location>
        <begin position="49"/>
        <end position="76"/>
    </location>
</feature>
<dbReference type="VEuPathDB" id="FungiDB:EYZ11_003019"/>
<evidence type="ECO:0008006" key="8">
    <source>
        <dbReference type="Google" id="ProtNLM"/>
    </source>
</evidence>
<accession>A0A4S3JPH1</accession>
<dbReference type="PANTHER" id="PTHR48022:SF44">
    <property type="entry name" value="SUGAR TRANSPORTER, PUTATIVE (AFU_ORTHOLOGUE AFUA_4G14610)-RELATED"/>
    <property type="match status" value="1"/>
</dbReference>
<evidence type="ECO:0000256" key="4">
    <source>
        <dbReference type="ARBA" id="ARBA00023136"/>
    </source>
</evidence>
<dbReference type="Pfam" id="PF00083">
    <property type="entry name" value="Sugar_tr"/>
    <property type="match status" value="2"/>
</dbReference>
<evidence type="ECO:0000313" key="6">
    <source>
        <dbReference type="EMBL" id="THC97485.1"/>
    </source>
</evidence>
<evidence type="ECO:0000313" key="7">
    <source>
        <dbReference type="Proteomes" id="UP000308092"/>
    </source>
</evidence>
<proteinExistence type="predicted"/>
<dbReference type="Proteomes" id="UP000308092">
    <property type="component" value="Unassembled WGS sequence"/>
</dbReference>
<dbReference type="AlphaFoldDB" id="A0A4S3JPH1"/>
<keyword evidence="2 5" id="KW-0812">Transmembrane</keyword>
<feature type="transmembrane region" description="Helical" evidence="5">
    <location>
        <begin position="88"/>
        <end position="107"/>
    </location>
</feature>
<keyword evidence="3 5" id="KW-1133">Transmembrane helix</keyword>
<feature type="transmembrane region" description="Helical" evidence="5">
    <location>
        <begin position="307"/>
        <end position="325"/>
    </location>
</feature>
<organism evidence="6 7">
    <name type="scientific">Aspergillus tanneri</name>
    <dbReference type="NCBI Taxonomy" id="1220188"/>
    <lineage>
        <taxon>Eukaryota</taxon>
        <taxon>Fungi</taxon>
        <taxon>Dikarya</taxon>
        <taxon>Ascomycota</taxon>
        <taxon>Pezizomycotina</taxon>
        <taxon>Eurotiomycetes</taxon>
        <taxon>Eurotiomycetidae</taxon>
        <taxon>Eurotiales</taxon>
        <taxon>Aspergillaceae</taxon>
        <taxon>Aspergillus</taxon>
        <taxon>Aspergillus subgen. Circumdati</taxon>
    </lineage>
</organism>
<dbReference type="Gene3D" id="1.20.1250.20">
    <property type="entry name" value="MFS general substrate transporter like domains"/>
    <property type="match status" value="2"/>
</dbReference>
<dbReference type="GO" id="GO:0016020">
    <property type="term" value="C:membrane"/>
    <property type="evidence" value="ECO:0007669"/>
    <property type="project" value="UniProtKB-SubCell"/>
</dbReference>
<dbReference type="InterPro" id="IPR005828">
    <property type="entry name" value="MFS_sugar_transport-like"/>
</dbReference>
<protein>
    <recommendedName>
        <fullName evidence="8">Major facilitator superfamily (MFS) profile domain-containing protein</fullName>
    </recommendedName>
</protein>
<dbReference type="InterPro" id="IPR036259">
    <property type="entry name" value="MFS_trans_sf"/>
</dbReference>
<feature type="transmembrane region" description="Helical" evidence="5">
    <location>
        <begin position="282"/>
        <end position="300"/>
    </location>
</feature>
<reference evidence="6 7" key="1">
    <citation type="submission" date="2019-03" db="EMBL/GenBank/DDBJ databases">
        <title>The genome sequence of a newly discovered highly antifungal drug resistant Aspergillus species, Aspergillus tanneri NIH 1004.</title>
        <authorList>
            <person name="Mounaud S."/>
            <person name="Singh I."/>
            <person name="Joardar V."/>
            <person name="Pakala S."/>
            <person name="Pakala S."/>
            <person name="Venepally P."/>
            <person name="Hoover J."/>
            <person name="Nierman W."/>
            <person name="Chung J."/>
            <person name="Losada L."/>
        </authorList>
    </citation>
    <scope>NUCLEOTIDE SEQUENCE [LARGE SCALE GENOMIC DNA]</scope>
    <source>
        <strain evidence="6 7">NIH1004</strain>
    </source>
</reference>
<comment type="caution">
    <text evidence="6">The sequence shown here is derived from an EMBL/GenBank/DDBJ whole genome shotgun (WGS) entry which is preliminary data.</text>
</comment>
<dbReference type="SUPFAM" id="SSF103473">
    <property type="entry name" value="MFS general substrate transporter"/>
    <property type="match status" value="1"/>
</dbReference>
<dbReference type="GO" id="GO:0005351">
    <property type="term" value="F:carbohydrate:proton symporter activity"/>
    <property type="evidence" value="ECO:0007669"/>
    <property type="project" value="TreeGrafter"/>
</dbReference>
<dbReference type="InterPro" id="IPR050360">
    <property type="entry name" value="MFS_Sugar_Transporters"/>
</dbReference>
<sequence length="378" mass="41862">MINQLPLAIHAFSIVFIFFEGYVQGASRRIAVSLVGGALQASITSSDFILVARVVIGIGIGDLRISAYWLSFALPFIQNGYSDFQWRFLLAFQFIPALFLALSVKFFPNSPQYLASVGRTEEAQDVLTRLKSPVNPRRGRPGVPRGHPRRRVSETQFSHLICQNPPRTEWTAAVTAYFPVLLSQAGYSEITQNGLVTGLNSIGVDTIISAQIVDRIGRRNGGSVYEGPLGHPENASQYVPAAAATLFLFNLDYAATWGTVTFLIPTEIFPSDLCTQGNGFNITGWAITVCVTMLVNPIMFDRIKSPSYFILAGLNLIWIPGVVLFRDMWSLELIETLFETHSALPWDMEQTYQEHGNGLVEQHKNGRESPGKIEGYIP</sequence>
<evidence type="ECO:0000256" key="3">
    <source>
        <dbReference type="ARBA" id="ARBA00022989"/>
    </source>
</evidence>
<evidence type="ECO:0000256" key="2">
    <source>
        <dbReference type="ARBA" id="ARBA00022692"/>
    </source>
</evidence>
<comment type="subcellular location">
    <subcellularLocation>
        <location evidence="1">Membrane</location>
        <topology evidence="1">Multi-pass membrane protein</topology>
    </subcellularLocation>
</comment>
<evidence type="ECO:0000256" key="1">
    <source>
        <dbReference type="ARBA" id="ARBA00004141"/>
    </source>
</evidence>